<dbReference type="PANTHER" id="PTHR43735">
    <property type="entry name" value="APOPTOSIS-INDUCING FACTOR 1"/>
    <property type="match status" value="1"/>
</dbReference>
<evidence type="ECO:0000313" key="7">
    <source>
        <dbReference type="Proteomes" id="UP000006352"/>
    </source>
</evidence>
<dbReference type="GeneID" id="24096740"/>
<dbReference type="Proteomes" id="UP000006352">
    <property type="component" value="Unassembled WGS sequence"/>
</dbReference>
<dbReference type="GO" id="GO:0005737">
    <property type="term" value="C:cytoplasm"/>
    <property type="evidence" value="ECO:0007669"/>
    <property type="project" value="TreeGrafter"/>
</dbReference>
<keyword evidence="2" id="KW-0285">Flavoprotein</keyword>
<feature type="domain" description="FAD/NAD(P)-binding" evidence="5">
    <location>
        <begin position="9"/>
        <end position="286"/>
    </location>
</feature>
<keyword evidence="4" id="KW-0560">Oxidoreductase</keyword>
<dbReference type="STRING" id="599839.J4H2N4"/>
<dbReference type="OrthoDB" id="202203at2759"/>
<dbReference type="PRINTS" id="PR00368">
    <property type="entry name" value="FADPNR"/>
</dbReference>
<evidence type="ECO:0000256" key="4">
    <source>
        <dbReference type="ARBA" id="ARBA00023002"/>
    </source>
</evidence>
<dbReference type="InParanoid" id="J4H2N4"/>
<protein>
    <recommendedName>
        <fullName evidence="5">FAD/NAD(P)-binding domain-containing protein</fullName>
    </recommendedName>
</protein>
<dbReference type="SUPFAM" id="SSF51905">
    <property type="entry name" value="FAD/NAD(P)-binding domain"/>
    <property type="match status" value="1"/>
</dbReference>
<keyword evidence="3" id="KW-0274">FAD</keyword>
<dbReference type="Gene3D" id="3.50.50.100">
    <property type="match status" value="2"/>
</dbReference>
<comment type="similarity">
    <text evidence="1">Belongs to the FAD-dependent oxidoreductase family.</text>
</comment>
<dbReference type="HOGENOM" id="CLU_019845_2_0_1"/>
<dbReference type="PRINTS" id="PR00469">
    <property type="entry name" value="PNDRDTASEII"/>
</dbReference>
<sequence length="358" mass="40094">MSKEGQKRNVVIVGGGYAGALLARSLSGSLNPHKYNLILINERPFAIHLLAGARMTVSEEGNFEHLAVMPYDNLFINGNGRVVVGRVTEIEETAKGKGGWVVLQSGPLDFPYSRQEMHEHIQYWRRMYERANHIVLIGGGAVGIETAGELRDVYPNKKITIVQADDMLLNPTYPTKYRKDIEKRVRARKIDMVFSELTDYIPQYGTMGLTTRSGMSLPTADLIVPTFGPRPNTKWIASLGPDVLDERRLVKVEPTFEVVNHPGVFAIGDITDCNEQKQALKYTTHATVAAANILSFLEGRPRTKKYKGSTEIILIPIGKRRGSAYFDILWGIVLGDWFVRWLKGGDLVVNQTRRDRGL</sequence>
<dbReference type="Pfam" id="PF07992">
    <property type="entry name" value="Pyr_redox_2"/>
    <property type="match status" value="1"/>
</dbReference>
<evidence type="ECO:0000256" key="1">
    <source>
        <dbReference type="ARBA" id="ARBA00006442"/>
    </source>
</evidence>
<proteinExistence type="inferred from homology"/>
<accession>J4H2N4</accession>
<dbReference type="InterPro" id="IPR023753">
    <property type="entry name" value="FAD/NAD-binding_dom"/>
</dbReference>
<evidence type="ECO:0000256" key="2">
    <source>
        <dbReference type="ARBA" id="ARBA00022630"/>
    </source>
</evidence>
<keyword evidence="7" id="KW-1185">Reference proteome</keyword>
<organism evidence="6 7">
    <name type="scientific">Fibroporia radiculosa</name>
    <dbReference type="NCBI Taxonomy" id="599839"/>
    <lineage>
        <taxon>Eukaryota</taxon>
        <taxon>Fungi</taxon>
        <taxon>Dikarya</taxon>
        <taxon>Basidiomycota</taxon>
        <taxon>Agaricomycotina</taxon>
        <taxon>Agaricomycetes</taxon>
        <taxon>Polyporales</taxon>
        <taxon>Fibroporiaceae</taxon>
        <taxon>Fibroporia</taxon>
    </lineage>
</organism>
<name>J4H2N4_9APHY</name>
<dbReference type="EMBL" id="HE797050">
    <property type="protein sequence ID" value="CCM01829.1"/>
    <property type="molecule type" value="Genomic_DNA"/>
</dbReference>
<evidence type="ECO:0000259" key="5">
    <source>
        <dbReference type="Pfam" id="PF07992"/>
    </source>
</evidence>
<evidence type="ECO:0000313" key="6">
    <source>
        <dbReference type="EMBL" id="CCM01829.1"/>
    </source>
</evidence>
<dbReference type="PANTHER" id="PTHR43735:SF3">
    <property type="entry name" value="FERROPTOSIS SUPPRESSOR PROTEIN 1"/>
    <property type="match status" value="1"/>
</dbReference>
<evidence type="ECO:0000256" key="3">
    <source>
        <dbReference type="ARBA" id="ARBA00022827"/>
    </source>
</evidence>
<dbReference type="GO" id="GO:0050660">
    <property type="term" value="F:flavin adenine dinucleotide binding"/>
    <property type="evidence" value="ECO:0007669"/>
    <property type="project" value="TreeGrafter"/>
</dbReference>
<gene>
    <name evidence="6" type="ORF">FIBRA_03897</name>
</gene>
<dbReference type="GO" id="GO:0004174">
    <property type="term" value="F:electron-transferring-flavoprotein dehydrogenase activity"/>
    <property type="evidence" value="ECO:0007669"/>
    <property type="project" value="TreeGrafter"/>
</dbReference>
<dbReference type="AlphaFoldDB" id="J4H2N4"/>
<reference evidence="6 7" key="1">
    <citation type="journal article" date="2012" name="Appl. Environ. Microbiol.">
        <title>Short-read sequencing for genomic analysis of the brown rot fungus Fibroporia radiculosa.</title>
        <authorList>
            <person name="Tang J.D."/>
            <person name="Perkins A.D."/>
            <person name="Sonstegard T.S."/>
            <person name="Schroeder S.G."/>
            <person name="Burgess S.C."/>
            <person name="Diehl S.V."/>
        </authorList>
    </citation>
    <scope>NUCLEOTIDE SEQUENCE [LARGE SCALE GENOMIC DNA]</scope>
    <source>
        <strain evidence="6 7">TFFH 294</strain>
    </source>
</reference>
<dbReference type="InterPro" id="IPR036188">
    <property type="entry name" value="FAD/NAD-bd_sf"/>
</dbReference>
<dbReference type="RefSeq" id="XP_012181112.1">
    <property type="nucleotide sequence ID" value="XM_012325722.1"/>
</dbReference>